<dbReference type="AlphaFoldDB" id="A0A6C0LG89"/>
<dbReference type="Gene3D" id="2.60.120.650">
    <property type="entry name" value="Cupin"/>
    <property type="match status" value="1"/>
</dbReference>
<sequence length="315" mass="37248">MKIILTLLIFCLVLFIYLHVHFHLKTSEDLEVYEIEQPSKDKLEEVCDLRQPVIFDYPNDRLLESCTRENIRDTYGAFEVKIRDVTSELTDDEELYIPLSYASALSAVNEDKKSKYLIENNDDFLDETGMIKLFRYNDSFIRPYMVSNCMYDFTTASNNTKTPFRYTVDYRNYIMVTEGDISIKLAPPKSGKYLYSNSDYENFEFRSPVNPWNVQQQYKPDFDKIKCLEVKVSKGQMIYIPAFWWYSLSYGEKTTTANFRYRTYMNNVAILPKLCMRFLQTQNVKRQFAQVHVEEIIDSTVKPDIESENTVKKEN</sequence>
<accession>A0A6C0LG89</accession>
<feature type="domain" description="Cupin-like" evidence="1">
    <location>
        <begin position="159"/>
        <end position="263"/>
    </location>
</feature>
<proteinExistence type="predicted"/>
<protein>
    <recommendedName>
        <fullName evidence="1">Cupin-like domain-containing protein</fullName>
    </recommendedName>
</protein>
<name>A0A6C0LG89_9ZZZZ</name>
<dbReference type="SUPFAM" id="SSF51197">
    <property type="entry name" value="Clavaminate synthase-like"/>
    <property type="match status" value="1"/>
</dbReference>
<dbReference type="InterPro" id="IPR041667">
    <property type="entry name" value="Cupin_8"/>
</dbReference>
<reference evidence="2" key="1">
    <citation type="journal article" date="2020" name="Nature">
        <title>Giant virus diversity and host interactions through global metagenomics.</title>
        <authorList>
            <person name="Schulz F."/>
            <person name="Roux S."/>
            <person name="Paez-Espino D."/>
            <person name="Jungbluth S."/>
            <person name="Walsh D.A."/>
            <person name="Denef V.J."/>
            <person name="McMahon K.D."/>
            <person name="Konstantinidis K.T."/>
            <person name="Eloe-Fadrosh E.A."/>
            <person name="Kyrpides N.C."/>
            <person name="Woyke T."/>
        </authorList>
    </citation>
    <scope>NUCLEOTIDE SEQUENCE</scope>
    <source>
        <strain evidence="2">GVMAG-M-3300027833-11</strain>
    </source>
</reference>
<dbReference type="EMBL" id="MN740503">
    <property type="protein sequence ID" value="QHU30006.1"/>
    <property type="molecule type" value="Genomic_DNA"/>
</dbReference>
<dbReference type="Pfam" id="PF13621">
    <property type="entry name" value="Cupin_8"/>
    <property type="match status" value="1"/>
</dbReference>
<evidence type="ECO:0000259" key="1">
    <source>
        <dbReference type="Pfam" id="PF13621"/>
    </source>
</evidence>
<evidence type="ECO:0000313" key="2">
    <source>
        <dbReference type="EMBL" id="QHU30006.1"/>
    </source>
</evidence>
<organism evidence="2">
    <name type="scientific">viral metagenome</name>
    <dbReference type="NCBI Taxonomy" id="1070528"/>
    <lineage>
        <taxon>unclassified sequences</taxon>
        <taxon>metagenomes</taxon>
        <taxon>organismal metagenomes</taxon>
    </lineage>
</organism>